<dbReference type="PROSITE" id="PS50943">
    <property type="entry name" value="HTH_CROC1"/>
    <property type="match status" value="1"/>
</dbReference>
<sequence length="88" mass="9624">MILATDEDTKVKDAVALRFKELCEERNISPNALAVRSGVTPSTVYSMLDSSQQSVTVPTVKKLCDGLGITLVDFFNASIFTAIDQEIR</sequence>
<evidence type="ECO:0000313" key="3">
    <source>
        <dbReference type="EMBL" id="PDX72635.1"/>
    </source>
</evidence>
<name>A0A2A7A0F0_9FIRM</name>
<evidence type="ECO:0000313" key="4">
    <source>
        <dbReference type="EMBL" id="PDX75549.1"/>
    </source>
</evidence>
<dbReference type="Proteomes" id="UP000260782">
    <property type="component" value="Unassembled WGS sequence"/>
</dbReference>
<comment type="caution">
    <text evidence="3">The sequence shown here is derived from an EMBL/GenBank/DDBJ whole genome shotgun (WGS) entry which is preliminary data.</text>
</comment>
<dbReference type="EMBL" id="QVES01000005">
    <property type="protein sequence ID" value="RGB86869.1"/>
    <property type="molecule type" value="Genomic_DNA"/>
</dbReference>
<dbReference type="EMBL" id="NMTW01000036">
    <property type="protein sequence ID" value="PDX75549.1"/>
    <property type="molecule type" value="Genomic_DNA"/>
</dbReference>
<dbReference type="InterPro" id="IPR010982">
    <property type="entry name" value="Lambda_DNA-bd_dom_sf"/>
</dbReference>
<dbReference type="GO" id="GO:0003677">
    <property type="term" value="F:DNA binding"/>
    <property type="evidence" value="ECO:0007669"/>
    <property type="project" value="InterPro"/>
</dbReference>
<dbReference type="SMART" id="SM00530">
    <property type="entry name" value="HTH_XRE"/>
    <property type="match status" value="1"/>
</dbReference>
<gene>
    <name evidence="3" type="ORF">CGS55_07615</name>
    <name evidence="4" type="ORF">CGS56_08530</name>
    <name evidence="5" type="ORF">DWZ25_06290</name>
    <name evidence="2" type="ORF">GKE10_08095</name>
</gene>
<dbReference type="Proteomes" id="UP000220157">
    <property type="component" value="Unassembled WGS sequence"/>
</dbReference>
<reference evidence="2 9" key="4">
    <citation type="journal article" date="2019" name="Nat. Med.">
        <title>A library of human gut bacterial isolates paired with longitudinal multiomics data enables mechanistic microbiome research.</title>
        <authorList>
            <person name="Poyet M."/>
            <person name="Groussin M."/>
            <person name="Gibbons S.M."/>
            <person name="Avila-Pacheco J."/>
            <person name="Jiang X."/>
            <person name="Kearney S.M."/>
            <person name="Perrotta A.R."/>
            <person name="Berdy B."/>
            <person name="Zhao S."/>
            <person name="Lieberman T.D."/>
            <person name="Swanson P.K."/>
            <person name="Smith M."/>
            <person name="Roesemann S."/>
            <person name="Alexander J.E."/>
            <person name="Rich S.A."/>
            <person name="Livny J."/>
            <person name="Vlamakis H."/>
            <person name="Clish C."/>
            <person name="Bullock K."/>
            <person name="Deik A."/>
            <person name="Scott J."/>
            <person name="Pierce K.A."/>
            <person name="Xavier R.J."/>
            <person name="Alm E.J."/>
        </authorList>
    </citation>
    <scope>NUCLEOTIDE SEQUENCE [LARGE SCALE GENOMIC DNA]</scope>
    <source>
        <strain evidence="2 9">BIOML-B1</strain>
    </source>
</reference>
<evidence type="ECO:0000313" key="7">
    <source>
        <dbReference type="Proteomes" id="UP000220157"/>
    </source>
</evidence>
<accession>A0A2A7A0F0</accession>
<dbReference type="AlphaFoldDB" id="A0A2A7A0F0"/>
<reference evidence="6 7" key="1">
    <citation type="journal article" date="2017" name="Front. Microbiol.">
        <title>New Insights into the Diversity of the Genus Faecalibacterium.</title>
        <authorList>
            <person name="Benevides L."/>
            <person name="Burman S."/>
            <person name="Martin R."/>
            <person name="Robert V."/>
            <person name="Thomas M."/>
            <person name="Miquel S."/>
            <person name="Chain F."/>
            <person name="Sokol H."/>
            <person name="Bermudez-Humaran L.G."/>
            <person name="Morrison M."/>
            <person name="Langella P."/>
            <person name="Azevedo V.A."/>
            <person name="Chatel J.M."/>
            <person name="Soares S."/>
        </authorList>
    </citation>
    <scope>NUCLEOTIDE SEQUENCE [LARGE SCALE GENOMIC DNA]</scope>
    <source>
        <strain evidence="3 6">CNCM I 4546</strain>
        <strain evidence="4 7">CNCM I 4573</strain>
    </source>
</reference>
<dbReference type="Proteomes" id="UP000219901">
    <property type="component" value="Unassembled WGS sequence"/>
</dbReference>
<dbReference type="InterPro" id="IPR001387">
    <property type="entry name" value="Cro/C1-type_HTH"/>
</dbReference>
<evidence type="ECO:0000313" key="8">
    <source>
        <dbReference type="Proteomes" id="UP000260782"/>
    </source>
</evidence>
<dbReference type="Pfam" id="PF13560">
    <property type="entry name" value="HTH_31"/>
    <property type="match status" value="1"/>
</dbReference>
<dbReference type="CDD" id="cd00093">
    <property type="entry name" value="HTH_XRE"/>
    <property type="match status" value="1"/>
</dbReference>
<dbReference type="SUPFAM" id="SSF47413">
    <property type="entry name" value="lambda repressor-like DNA-binding domains"/>
    <property type="match status" value="1"/>
</dbReference>
<dbReference type="EMBL" id="NMTV01000045">
    <property type="protein sequence ID" value="PDX72635.1"/>
    <property type="molecule type" value="Genomic_DNA"/>
</dbReference>
<dbReference type="RefSeq" id="WP_005937808.1">
    <property type="nucleotide sequence ID" value="NZ_JAHQYV010000037.1"/>
</dbReference>
<evidence type="ECO:0000313" key="9">
    <source>
        <dbReference type="Proteomes" id="UP000462091"/>
    </source>
</evidence>
<feature type="domain" description="HTH cro/C1-type" evidence="1">
    <location>
        <begin position="19"/>
        <end position="74"/>
    </location>
</feature>
<organism evidence="3 6">
    <name type="scientific">Faecalibacterium prausnitzii</name>
    <dbReference type="NCBI Taxonomy" id="853"/>
    <lineage>
        <taxon>Bacteria</taxon>
        <taxon>Bacillati</taxon>
        <taxon>Bacillota</taxon>
        <taxon>Clostridia</taxon>
        <taxon>Eubacteriales</taxon>
        <taxon>Oscillospiraceae</taxon>
        <taxon>Faecalibacterium</taxon>
    </lineage>
</organism>
<evidence type="ECO:0000313" key="2">
    <source>
        <dbReference type="EMBL" id="MSC51864.1"/>
    </source>
</evidence>
<dbReference type="Proteomes" id="UP000462091">
    <property type="component" value="Unassembled WGS sequence"/>
</dbReference>
<evidence type="ECO:0000259" key="1">
    <source>
        <dbReference type="PROSITE" id="PS50943"/>
    </source>
</evidence>
<reference evidence="5 8" key="3">
    <citation type="submission" date="2018-08" db="EMBL/GenBank/DDBJ databases">
        <title>A genome reference for cultivated species of the human gut microbiota.</title>
        <authorList>
            <person name="Zou Y."/>
            <person name="Xue W."/>
            <person name="Luo G."/>
        </authorList>
    </citation>
    <scope>NUCLEOTIDE SEQUENCE [LARGE SCALE GENOMIC DNA]</scope>
    <source>
        <strain evidence="5 8">AF31-14AC</strain>
    </source>
</reference>
<dbReference type="Gene3D" id="1.10.260.40">
    <property type="entry name" value="lambda repressor-like DNA-binding domains"/>
    <property type="match status" value="1"/>
</dbReference>
<proteinExistence type="predicted"/>
<evidence type="ECO:0000313" key="6">
    <source>
        <dbReference type="Proteomes" id="UP000219901"/>
    </source>
</evidence>
<reference evidence="3" key="2">
    <citation type="submission" date="2017-07" db="EMBL/GenBank/DDBJ databases">
        <authorList>
            <person name="Sun Z.S."/>
            <person name="Albrecht U."/>
            <person name="Echele G."/>
            <person name="Lee C.C."/>
        </authorList>
    </citation>
    <scope>NUCLEOTIDE SEQUENCE</scope>
    <source>
        <strain evidence="3">CNCM I 4546</strain>
        <strain evidence="4">CNCM I 4573</strain>
    </source>
</reference>
<evidence type="ECO:0000313" key="5">
    <source>
        <dbReference type="EMBL" id="RGB86869.1"/>
    </source>
</evidence>
<dbReference type="EMBL" id="WKQM01000013">
    <property type="protein sequence ID" value="MSC51864.1"/>
    <property type="molecule type" value="Genomic_DNA"/>
</dbReference>
<protein>
    <submittedName>
        <fullName evidence="2">Helix-turn-helix domain-containing protein</fullName>
    </submittedName>
    <submittedName>
        <fullName evidence="3">XRE family transcriptional regulator</fullName>
    </submittedName>
</protein>